<proteinExistence type="predicted"/>
<name>A0A285V0W6_9ACTN</name>
<keyword evidence="2" id="KW-1185">Reference proteome</keyword>
<accession>A0A285V0W6</accession>
<organism evidence="1 2">
    <name type="scientific">Blastococcus aggregatus</name>
    <dbReference type="NCBI Taxonomy" id="38502"/>
    <lineage>
        <taxon>Bacteria</taxon>
        <taxon>Bacillati</taxon>
        <taxon>Actinomycetota</taxon>
        <taxon>Actinomycetes</taxon>
        <taxon>Geodermatophilales</taxon>
        <taxon>Geodermatophilaceae</taxon>
        <taxon>Blastococcus</taxon>
    </lineage>
</organism>
<gene>
    <name evidence="1" type="ORF">SAMN05660748_0976</name>
</gene>
<evidence type="ECO:0000313" key="1">
    <source>
        <dbReference type="EMBL" id="SOC47709.1"/>
    </source>
</evidence>
<evidence type="ECO:0000313" key="2">
    <source>
        <dbReference type="Proteomes" id="UP000219435"/>
    </source>
</evidence>
<sequence length="99" mass="10878">MERVQSGGAASDIPGMDRYRTTTTLPFAHLAGATSALRTELHRLIAADDERRVADWSTLRVVGPQEVFGPHGAVHFEYRGSVQFRRLAALPNRAAHSHS</sequence>
<dbReference type="AlphaFoldDB" id="A0A285V0W6"/>
<reference evidence="2" key="1">
    <citation type="submission" date="2017-08" db="EMBL/GenBank/DDBJ databases">
        <authorList>
            <person name="Varghese N."/>
            <person name="Submissions S."/>
        </authorList>
    </citation>
    <scope>NUCLEOTIDE SEQUENCE [LARGE SCALE GENOMIC DNA]</scope>
    <source>
        <strain evidence="2">DSM 4725</strain>
    </source>
</reference>
<protein>
    <submittedName>
        <fullName evidence="1">Uncharacterized protein</fullName>
    </submittedName>
</protein>
<dbReference type="Proteomes" id="UP000219435">
    <property type="component" value="Unassembled WGS sequence"/>
</dbReference>
<dbReference type="EMBL" id="OBQI01000001">
    <property type="protein sequence ID" value="SOC47709.1"/>
    <property type="molecule type" value="Genomic_DNA"/>
</dbReference>